<gene>
    <name evidence="2" type="ORF">POM88_052352</name>
</gene>
<reference evidence="2" key="2">
    <citation type="submission" date="2023-05" db="EMBL/GenBank/DDBJ databases">
        <authorList>
            <person name="Schelkunov M.I."/>
        </authorList>
    </citation>
    <scope>NUCLEOTIDE SEQUENCE</scope>
    <source>
        <strain evidence="2">Hsosn_3</strain>
        <tissue evidence="2">Leaf</tissue>
    </source>
</reference>
<evidence type="ECO:0000259" key="1">
    <source>
        <dbReference type="PROSITE" id="PS50228"/>
    </source>
</evidence>
<name>A0AAD8GRT5_9APIA</name>
<dbReference type="GO" id="GO:0030246">
    <property type="term" value="F:carbohydrate binding"/>
    <property type="evidence" value="ECO:0007669"/>
    <property type="project" value="InterPro"/>
</dbReference>
<protein>
    <recommendedName>
        <fullName evidence="1">SUEL-type lectin domain-containing protein</fullName>
    </recommendedName>
</protein>
<dbReference type="Pfam" id="PF17834">
    <property type="entry name" value="GHD"/>
    <property type="match status" value="1"/>
</dbReference>
<reference evidence="2" key="1">
    <citation type="submission" date="2023-02" db="EMBL/GenBank/DDBJ databases">
        <title>Genome of toxic invasive species Heracleum sosnowskyi carries increased number of genes despite the absence of recent whole-genome duplications.</title>
        <authorList>
            <person name="Schelkunov M."/>
            <person name="Shtratnikova V."/>
            <person name="Makarenko M."/>
            <person name="Klepikova A."/>
            <person name="Omelchenko D."/>
            <person name="Novikova G."/>
            <person name="Obukhova E."/>
            <person name="Bogdanov V."/>
            <person name="Penin A."/>
            <person name="Logacheva M."/>
        </authorList>
    </citation>
    <scope>NUCLEOTIDE SEQUENCE</scope>
    <source>
        <strain evidence="2">Hsosn_3</strain>
        <tissue evidence="2">Leaf</tissue>
    </source>
</reference>
<comment type="caution">
    <text evidence="2">The sequence shown here is derived from an EMBL/GenBank/DDBJ whole genome shotgun (WGS) entry which is preliminary data.</text>
</comment>
<organism evidence="2 3">
    <name type="scientific">Heracleum sosnowskyi</name>
    <dbReference type="NCBI Taxonomy" id="360622"/>
    <lineage>
        <taxon>Eukaryota</taxon>
        <taxon>Viridiplantae</taxon>
        <taxon>Streptophyta</taxon>
        <taxon>Embryophyta</taxon>
        <taxon>Tracheophyta</taxon>
        <taxon>Spermatophyta</taxon>
        <taxon>Magnoliopsida</taxon>
        <taxon>eudicotyledons</taxon>
        <taxon>Gunneridae</taxon>
        <taxon>Pentapetalae</taxon>
        <taxon>asterids</taxon>
        <taxon>campanulids</taxon>
        <taxon>Apiales</taxon>
        <taxon>Apiaceae</taxon>
        <taxon>Apioideae</taxon>
        <taxon>apioid superclade</taxon>
        <taxon>Tordylieae</taxon>
        <taxon>Tordyliinae</taxon>
        <taxon>Heracleum</taxon>
    </lineage>
</organism>
<dbReference type="InterPro" id="IPR001944">
    <property type="entry name" value="Glycoside_Hdrlase_35"/>
</dbReference>
<dbReference type="Proteomes" id="UP001237642">
    <property type="component" value="Unassembled WGS sequence"/>
</dbReference>
<dbReference type="GO" id="GO:0005975">
    <property type="term" value="P:carbohydrate metabolic process"/>
    <property type="evidence" value="ECO:0007669"/>
    <property type="project" value="InterPro"/>
</dbReference>
<dbReference type="PANTHER" id="PTHR23421">
    <property type="entry name" value="BETA-GALACTOSIDASE RELATED"/>
    <property type="match status" value="1"/>
</dbReference>
<dbReference type="AlphaFoldDB" id="A0AAD8GRT5"/>
<dbReference type="SUPFAM" id="SSF49785">
    <property type="entry name" value="Galactose-binding domain-like"/>
    <property type="match status" value="1"/>
</dbReference>
<dbReference type="InterPro" id="IPR041392">
    <property type="entry name" value="GHD"/>
</dbReference>
<evidence type="ECO:0000313" key="2">
    <source>
        <dbReference type="EMBL" id="KAK1353217.1"/>
    </source>
</evidence>
<dbReference type="Pfam" id="PF02140">
    <property type="entry name" value="SUEL_Lectin"/>
    <property type="match status" value="1"/>
</dbReference>
<sequence>MKLGPRKEAHVYRGNILDEGQIGTFSKSGSICAAFLANIDEHKAADVKFHGQVYTLPPWSVSILPDCKHVAFNIAKVGAQTWIKLMELNLPSSKMYIPQRLMFQEEVTYIANDWMTLKEPIDDEISFWEENEVSPELSIDSMRDLVHIFINGELSGSAKGHWIKVVHPIHLVQGYNDIALLSETVGLQVGLKGEFLNLFTREKAENVRWTKLTPVANPSIFSWYRPVIIYATRILFFLKEDGCRSCDYRGAYSSDKCTTNCGNPTQIWYHVPRSWLQRNQNLLVMFEETGGNPSKITINKISSQTICGQVPETHYPPLQMWWHPDLLNGRMSINDVTPELHLQCEDEHTISSTEFASYGTPQGKCQYLSKGNCHAANSLSVVSQACEG</sequence>
<evidence type="ECO:0000313" key="3">
    <source>
        <dbReference type="Proteomes" id="UP001237642"/>
    </source>
</evidence>
<accession>A0AAD8GRT5</accession>
<dbReference type="PROSITE" id="PS50228">
    <property type="entry name" value="SUEL_LECTIN"/>
    <property type="match status" value="1"/>
</dbReference>
<dbReference type="GO" id="GO:0004565">
    <property type="term" value="F:beta-galactosidase activity"/>
    <property type="evidence" value="ECO:0007669"/>
    <property type="project" value="UniProtKB-ARBA"/>
</dbReference>
<dbReference type="CDD" id="cd22842">
    <property type="entry name" value="Gal_Rha_Lectin_BGal"/>
    <property type="match status" value="1"/>
</dbReference>
<proteinExistence type="predicted"/>
<dbReference type="EMBL" id="JAUIZM010000013">
    <property type="protein sequence ID" value="KAK1353217.1"/>
    <property type="molecule type" value="Genomic_DNA"/>
</dbReference>
<dbReference type="InterPro" id="IPR008979">
    <property type="entry name" value="Galactose-bd-like_sf"/>
</dbReference>
<keyword evidence="3" id="KW-1185">Reference proteome</keyword>
<feature type="domain" description="SUEL-type lectin" evidence="1">
    <location>
        <begin position="338"/>
        <end position="388"/>
    </location>
</feature>
<dbReference type="InterPro" id="IPR000922">
    <property type="entry name" value="Lectin_gal-bd_dom"/>
</dbReference>